<sequence length="94" mass="10537">MSQILGSFNRRIATIKNMPPEALPMVVIVVGAISDPRNNTNESPDIAPPNPDADDAMRNTKCPQLDASRINDEDFTKTSRVRHCQKVMNKMRMI</sequence>
<organism evidence="2 3">
    <name type="scientific">Funneliformis geosporum</name>
    <dbReference type="NCBI Taxonomy" id="1117311"/>
    <lineage>
        <taxon>Eukaryota</taxon>
        <taxon>Fungi</taxon>
        <taxon>Fungi incertae sedis</taxon>
        <taxon>Mucoromycota</taxon>
        <taxon>Glomeromycotina</taxon>
        <taxon>Glomeromycetes</taxon>
        <taxon>Glomerales</taxon>
        <taxon>Glomeraceae</taxon>
        <taxon>Funneliformis</taxon>
    </lineage>
</organism>
<accession>A0A9W4SHJ9</accession>
<evidence type="ECO:0000313" key="2">
    <source>
        <dbReference type="EMBL" id="CAI2169351.1"/>
    </source>
</evidence>
<keyword evidence="3" id="KW-1185">Reference proteome</keyword>
<evidence type="ECO:0000313" key="3">
    <source>
        <dbReference type="Proteomes" id="UP001153678"/>
    </source>
</evidence>
<protein>
    <submittedName>
        <fullName evidence="2">7927_t:CDS:1</fullName>
    </submittedName>
</protein>
<dbReference type="Proteomes" id="UP001153678">
    <property type="component" value="Unassembled WGS sequence"/>
</dbReference>
<comment type="caution">
    <text evidence="2">The sequence shown here is derived from an EMBL/GenBank/DDBJ whole genome shotgun (WGS) entry which is preliminary data.</text>
</comment>
<evidence type="ECO:0000256" key="1">
    <source>
        <dbReference type="SAM" id="MobiDB-lite"/>
    </source>
</evidence>
<proteinExistence type="predicted"/>
<dbReference type="EMBL" id="CAMKVN010000576">
    <property type="protein sequence ID" value="CAI2169351.1"/>
    <property type="molecule type" value="Genomic_DNA"/>
</dbReference>
<reference evidence="2" key="1">
    <citation type="submission" date="2022-08" db="EMBL/GenBank/DDBJ databases">
        <authorList>
            <person name="Kallberg Y."/>
            <person name="Tangrot J."/>
            <person name="Rosling A."/>
        </authorList>
    </citation>
    <scope>NUCLEOTIDE SEQUENCE</scope>
    <source>
        <strain evidence="2">Wild A</strain>
    </source>
</reference>
<dbReference type="AlphaFoldDB" id="A0A9W4SHJ9"/>
<name>A0A9W4SHJ9_9GLOM</name>
<gene>
    <name evidence="2" type="ORF">FWILDA_LOCUS4036</name>
</gene>
<feature type="region of interest" description="Disordered" evidence="1">
    <location>
        <begin position="36"/>
        <end position="59"/>
    </location>
</feature>